<protein>
    <submittedName>
        <fullName evidence="1">Uncharacterized protein</fullName>
    </submittedName>
</protein>
<dbReference type="AlphaFoldDB" id="A0AAV4XGM8"/>
<accession>A0AAV4XGM8</accession>
<gene>
    <name evidence="1" type="ORF">CEXT_531151</name>
</gene>
<name>A0AAV4XGM8_CAEEX</name>
<keyword evidence="2" id="KW-1185">Reference proteome</keyword>
<dbReference type="Proteomes" id="UP001054945">
    <property type="component" value="Unassembled WGS sequence"/>
</dbReference>
<sequence length="103" mass="12323">MIPKAREETHPGKKLMEKVARHRSTAFFRFLAFTCQTSLHEVFYGKSRQYRWNKEKNHCVAVSRRTDFYCHRSRFGLEKHTRSTTRLVSFRQEQMCPEIVIAA</sequence>
<evidence type="ECO:0000313" key="2">
    <source>
        <dbReference type="Proteomes" id="UP001054945"/>
    </source>
</evidence>
<dbReference type="EMBL" id="BPLR01017644">
    <property type="protein sequence ID" value="GIY93224.1"/>
    <property type="molecule type" value="Genomic_DNA"/>
</dbReference>
<comment type="caution">
    <text evidence="1">The sequence shown here is derived from an EMBL/GenBank/DDBJ whole genome shotgun (WGS) entry which is preliminary data.</text>
</comment>
<evidence type="ECO:0000313" key="1">
    <source>
        <dbReference type="EMBL" id="GIY93224.1"/>
    </source>
</evidence>
<reference evidence="1 2" key="1">
    <citation type="submission" date="2021-06" db="EMBL/GenBank/DDBJ databases">
        <title>Caerostris extrusa draft genome.</title>
        <authorList>
            <person name="Kono N."/>
            <person name="Arakawa K."/>
        </authorList>
    </citation>
    <scope>NUCLEOTIDE SEQUENCE [LARGE SCALE GENOMIC DNA]</scope>
</reference>
<organism evidence="1 2">
    <name type="scientific">Caerostris extrusa</name>
    <name type="common">Bark spider</name>
    <name type="synonym">Caerostris bankana</name>
    <dbReference type="NCBI Taxonomy" id="172846"/>
    <lineage>
        <taxon>Eukaryota</taxon>
        <taxon>Metazoa</taxon>
        <taxon>Ecdysozoa</taxon>
        <taxon>Arthropoda</taxon>
        <taxon>Chelicerata</taxon>
        <taxon>Arachnida</taxon>
        <taxon>Araneae</taxon>
        <taxon>Araneomorphae</taxon>
        <taxon>Entelegynae</taxon>
        <taxon>Araneoidea</taxon>
        <taxon>Araneidae</taxon>
        <taxon>Caerostris</taxon>
    </lineage>
</organism>
<proteinExistence type="predicted"/>